<dbReference type="PRINTS" id="PR00337">
    <property type="entry name" value="LEUILEVALBP"/>
</dbReference>
<accession>A0A845MEM6</accession>
<dbReference type="Gene3D" id="3.40.50.2300">
    <property type="match status" value="2"/>
</dbReference>
<dbReference type="PANTHER" id="PTHR47628:SF1">
    <property type="entry name" value="ALIPHATIC AMIDASE EXPRESSION-REGULATING PROTEIN"/>
    <property type="match status" value="1"/>
</dbReference>
<dbReference type="AlphaFoldDB" id="A0A845MEM6"/>
<dbReference type="InterPro" id="IPR000709">
    <property type="entry name" value="Leu_Ile_Val-bd"/>
</dbReference>
<organism evidence="6 7">
    <name type="scientific">Sneathiella chungangensis</name>
    <dbReference type="NCBI Taxonomy" id="1418234"/>
    <lineage>
        <taxon>Bacteria</taxon>
        <taxon>Pseudomonadati</taxon>
        <taxon>Pseudomonadota</taxon>
        <taxon>Alphaproteobacteria</taxon>
        <taxon>Sneathiellales</taxon>
        <taxon>Sneathiellaceae</taxon>
        <taxon>Sneathiella</taxon>
    </lineage>
</organism>
<keyword evidence="2" id="KW-0813">Transport</keyword>
<feature type="domain" description="Leucine-binding protein" evidence="5">
    <location>
        <begin position="32"/>
        <end position="371"/>
    </location>
</feature>
<gene>
    <name evidence="6" type="ORF">GQF03_08795</name>
</gene>
<dbReference type="InterPro" id="IPR028082">
    <property type="entry name" value="Peripla_BP_I"/>
</dbReference>
<dbReference type="SUPFAM" id="SSF53822">
    <property type="entry name" value="Periplasmic binding protein-like I"/>
    <property type="match status" value="1"/>
</dbReference>
<dbReference type="EMBL" id="WTVA01000003">
    <property type="protein sequence ID" value="MZR22428.1"/>
    <property type="molecule type" value="Genomic_DNA"/>
</dbReference>
<keyword evidence="3" id="KW-0732">Signal</keyword>
<dbReference type="RefSeq" id="WP_161338866.1">
    <property type="nucleotide sequence ID" value="NZ_JBHSDG010000005.1"/>
</dbReference>
<dbReference type="InterPro" id="IPR006311">
    <property type="entry name" value="TAT_signal"/>
</dbReference>
<dbReference type="GO" id="GO:0006865">
    <property type="term" value="P:amino acid transport"/>
    <property type="evidence" value="ECO:0007669"/>
    <property type="project" value="UniProtKB-KW"/>
</dbReference>
<dbReference type="CDD" id="cd06331">
    <property type="entry name" value="PBP1_AmiC-like"/>
    <property type="match status" value="1"/>
</dbReference>
<dbReference type="PROSITE" id="PS51318">
    <property type="entry name" value="TAT"/>
    <property type="match status" value="1"/>
</dbReference>
<protein>
    <submittedName>
        <fullName evidence="6">ABC transporter substrate-binding protein</fullName>
    </submittedName>
</protein>
<dbReference type="OrthoDB" id="9802022at2"/>
<reference evidence="6 7" key="1">
    <citation type="journal article" date="2014" name="Int. J. Syst. Evol. Microbiol.">
        <title>Sneathiella chungangensis sp. nov., isolated from a marine sand, and emended description of the genus Sneathiella.</title>
        <authorList>
            <person name="Siamphan C."/>
            <person name="Kim H."/>
            <person name="Lee J.S."/>
            <person name="Kim W."/>
        </authorList>
    </citation>
    <scope>NUCLEOTIDE SEQUENCE [LARGE SCALE GENOMIC DNA]</scope>
    <source>
        <strain evidence="6 7">KCTC 32476</strain>
    </source>
</reference>
<evidence type="ECO:0000256" key="3">
    <source>
        <dbReference type="ARBA" id="ARBA00022729"/>
    </source>
</evidence>
<evidence type="ECO:0000256" key="2">
    <source>
        <dbReference type="ARBA" id="ARBA00022448"/>
    </source>
</evidence>
<dbReference type="PANTHER" id="PTHR47628">
    <property type="match status" value="1"/>
</dbReference>
<evidence type="ECO:0000256" key="1">
    <source>
        <dbReference type="ARBA" id="ARBA00010062"/>
    </source>
</evidence>
<comment type="caution">
    <text evidence="6">The sequence shown here is derived from an EMBL/GenBank/DDBJ whole genome shotgun (WGS) entry which is preliminary data.</text>
</comment>
<dbReference type="Proteomes" id="UP000445696">
    <property type="component" value="Unassembled WGS sequence"/>
</dbReference>
<keyword evidence="4" id="KW-0029">Amino-acid transport</keyword>
<sequence length="389" mass="41179">MIDISRRHFMGAMGATVAASAIGMPAIAAGKTIKVGAVQPFSGGLELFGNQAKMGLDLAVAEINAAGGILGHDVEILYEDNKTDPKTSVEKAKKLIERDEVIAISGPITSAGRDAMAATMERGKTPLLYATNYEGGICNRYLFSFNTVPNQDTAPLIPYLKEEGIGDSYYMFGADYVWPRNMFKTAKGIIADIGGSTLGEEYTPFGVKDFAPIIRKIADSGAKILLFALPGADGITFIKQAEEFGLTKTMKIAFLGFAETYLGAFGPGKGEGMYAGVPMVASSPEPGVQDFVAKIRKAAGDDAVVSFYVMTHYNSLIALKGGIEKAGKVDREAAIDGMAGLSFTIPTGPAMITEDDHHTAMNMYIAKTEDGTLKVAKELGLIKPAPQCG</sequence>
<evidence type="ECO:0000313" key="6">
    <source>
        <dbReference type="EMBL" id="MZR22428.1"/>
    </source>
</evidence>
<comment type="similarity">
    <text evidence="1">Belongs to the leucine-binding protein family.</text>
</comment>
<evidence type="ECO:0000313" key="7">
    <source>
        <dbReference type="Proteomes" id="UP000445696"/>
    </source>
</evidence>
<keyword evidence="7" id="KW-1185">Reference proteome</keyword>
<proteinExistence type="inferred from homology"/>
<evidence type="ECO:0000259" key="5">
    <source>
        <dbReference type="Pfam" id="PF13458"/>
    </source>
</evidence>
<dbReference type="Pfam" id="PF13458">
    <property type="entry name" value="Peripla_BP_6"/>
    <property type="match status" value="1"/>
</dbReference>
<dbReference type="InterPro" id="IPR028081">
    <property type="entry name" value="Leu-bd"/>
</dbReference>
<name>A0A845MEM6_9PROT</name>
<evidence type="ECO:0000256" key="4">
    <source>
        <dbReference type="ARBA" id="ARBA00022970"/>
    </source>
</evidence>